<keyword evidence="2" id="KW-1185">Reference proteome</keyword>
<dbReference type="Gene3D" id="2.60.40.420">
    <property type="entry name" value="Cupredoxins - blue copper proteins"/>
    <property type="match status" value="1"/>
</dbReference>
<name>A0AAN9K2J4_CLITE</name>
<evidence type="ECO:0000313" key="1">
    <source>
        <dbReference type="EMBL" id="KAK7310090.1"/>
    </source>
</evidence>
<protein>
    <submittedName>
        <fullName evidence="1">Uncharacterized protein</fullName>
    </submittedName>
</protein>
<evidence type="ECO:0000313" key="2">
    <source>
        <dbReference type="Proteomes" id="UP001359559"/>
    </source>
</evidence>
<dbReference type="EMBL" id="JAYKXN010000002">
    <property type="protein sequence ID" value="KAK7310090.1"/>
    <property type="molecule type" value="Genomic_DNA"/>
</dbReference>
<dbReference type="SUPFAM" id="SSF49503">
    <property type="entry name" value="Cupredoxins"/>
    <property type="match status" value="1"/>
</dbReference>
<proteinExistence type="predicted"/>
<comment type="caution">
    <text evidence="1">The sequence shown here is derived from an EMBL/GenBank/DDBJ whole genome shotgun (WGS) entry which is preliminary data.</text>
</comment>
<dbReference type="AlphaFoldDB" id="A0AAN9K2J4"/>
<dbReference type="Proteomes" id="UP001359559">
    <property type="component" value="Unassembled WGS sequence"/>
</dbReference>
<organism evidence="1 2">
    <name type="scientific">Clitoria ternatea</name>
    <name type="common">Butterfly pea</name>
    <dbReference type="NCBI Taxonomy" id="43366"/>
    <lineage>
        <taxon>Eukaryota</taxon>
        <taxon>Viridiplantae</taxon>
        <taxon>Streptophyta</taxon>
        <taxon>Embryophyta</taxon>
        <taxon>Tracheophyta</taxon>
        <taxon>Spermatophyta</taxon>
        <taxon>Magnoliopsida</taxon>
        <taxon>eudicotyledons</taxon>
        <taxon>Gunneridae</taxon>
        <taxon>Pentapetalae</taxon>
        <taxon>rosids</taxon>
        <taxon>fabids</taxon>
        <taxon>Fabales</taxon>
        <taxon>Fabaceae</taxon>
        <taxon>Papilionoideae</taxon>
        <taxon>50 kb inversion clade</taxon>
        <taxon>NPAAA clade</taxon>
        <taxon>indigoferoid/millettioid clade</taxon>
        <taxon>Phaseoleae</taxon>
        <taxon>Clitoria</taxon>
    </lineage>
</organism>
<sequence length="84" mass="9720">MSYTEMKWSTAKTFDTYGFQEELSLVFVYDSNSSREAEIRVHNELSCPGTYLYHAQYVMQREAGLHGLIQVAPNDPELFAYDLD</sequence>
<reference evidence="1 2" key="1">
    <citation type="submission" date="2024-01" db="EMBL/GenBank/DDBJ databases">
        <title>The genomes of 5 underutilized Papilionoideae crops provide insights into root nodulation and disease resistance.</title>
        <authorList>
            <person name="Yuan L."/>
        </authorList>
    </citation>
    <scope>NUCLEOTIDE SEQUENCE [LARGE SCALE GENOMIC DNA]</scope>
    <source>
        <strain evidence="1">LY-2023</strain>
        <tissue evidence="1">Leaf</tissue>
    </source>
</reference>
<dbReference type="InterPro" id="IPR008972">
    <property type="entry name" value="Cupredoxin"/>
</dbReference>
<accession>A0AAN9K2J4</accession>
<gene>
    <name evidence="1" type="ORF">RJT34_07347</name>
</gene>